<dbReference type="CDD" id="cd04925">
    <property type="entry name" value="ACT_ACR_2"/>
    <property type="match status" value="1"/>
</dbReference>
<dbReference type="Pfam" id="PF24931">
    <property type="entry name" value="ACT_ACR9_3rd"/>
    <property type="match status" value="1"/>
</dbReference>
<dbReference type="SUPFAM" id="SSF55021">
    <property type="entry name" value="ACT-like"/>
    <property type="match status" value="4"/>
</dbReference>
<evidence type="ECO:0000313" key="5">
    <source>
        <dbReference type="Proteomes" id="UP000775213"/>
    </source>
</evidence>
<organism evidence="4 5">
    <name type="scientific">Dendrobium chrysotoxum</name>
    <name type="common">Orchid</name>
    <dbReference type="NCBI Taxonomy" id="161865"/>
    <lineage>
        <taxon>Eukaryota</taxon>
        <taxon>Viridiplantae</taxon>
        <taxon>Streptophyta</taxon>
        <taxon>Embryophyta</taxon>
        <taxon>Tracheophyta</taxon>
        <taxon>Spermatophyta</taxon>
        <taxon>Magnoliopsida</taxon>
        <taxon>Liliopsida</taxon>
        <taxon>Asparagales</taxon>
        <taxon>Orchidaceae</taxon>
        <taxon>Epidendroideae</taxon>
        <taxon>Malaxideae</taxon>
        <taxon>Dendrobiinae</taxon>
        <taxon>Dendrobium</taxon>
    </lineage>
</organism>
<dbReference type="Proteomes" id="UP000775213">
    <property type="component" value="Unassembled WGS sequence"/>
</dbReference>
<proteinExistence type="predicted"/>
<dbReference type="GO" id="GO:0016597">
    <property type="term" value="F:amino acid binding"/>
    <property type="evidence" value="ECO:0007669"/>
    <property type="project" value="UniProtKB-UniRule"/>
</dbReference>
<dbReference type="PANTHER" id="PTHR31096:SF6">
    <property type="entry name" value="ACT DOMAIN-CONTAINING PROTEIN ACR8"/>
    <property type="match status" value="1"/>
</dbReference>
<dbReference type="PANTHER" id="PTHR31096">
    <property type="entry name" value="ACT DOMAIN-CONTAINING PROTEIN ACR4-RELATED"/>
    <property type="match status" value="1"/>
</dbReference>
<gene>
    <name evidence="4" type="ORF">IEQ34_005315</name>
</gene>
<feature type="domain" description="ACT" evidence="3">
    <location>
        <begin position="355"/>
        <end position="432"/>
    </location>
</feature>
<name>A0AAV7HBH1_DENCH</name>
<comment type="caution">
    <text evidence="4">The sequence shown here is derived from an EMBL/GenBank/DDBJ whole genome shotgun (WGS) entry which is preliminary data.</text>
</comment>
<dbReference type="AlphaFoldDB" id="A0AAV7HBH1"/>
<dbReference type="InterPro" id="IPR040217">
    <property type="entry name" value="ACR1-12"/>
</dbReference>
<accession>A0AAV7HBH1</accession>
<feature type="domain" description="ACT" evidence="3">
    <location>
        <begin position="158"/>
        <end position="240"/>
    </location>
</feature>
<sequence>MVAGIAKARDVEVDWPCCLDEYEKLVLLMNTPRYALFFHVFNLVCWRRNVCDGYGFGYFGLVFRVVIDNSVYPRATLVTVDSAKKHRYLLEAVQVLSDLNLSIKKAYFSSDGGWLMDVFHVTDQLGCKLTDERVISFIEETLEARRPNKSVGQENLTALELIGADRPGLLSEIFAVLSDLQCGVSDARVWTHNGRMAAVLFVSDEESGEPIDDEPHRISDIQSRLRNILQGQTNITSMAVTNAERRLHQMMFADRDFEMASSPLAVSIQRLVERGYSVVTVQCSDRPKLLFDIVCTLTEMEYVVYHGTVRTDADQAYQEFYIKHSDGRPISSEAERQRVMQCLQAAIDRRGQGLRLEICTVEKQALLSEVTRAFRENGLLVKRAEVSSTKGQVASNIFYVTDAAGGIPSSEMVDAVRRNIGTGSLTVTQPFPRICEEAQEPGNRSGTGLGLASLGCLVLKNLSNLGLIRSSSC</sequence>
<dbReference type="EMBL" id="JAGFBR010000006">
    <property type="protein sequence ID" value="KAH0465212.1"/>
    <property type="molecule type" value="Genomic_DNA"/>
</dbReference>
<dbReference type="CDD" id="cd04897">
    <property type="entry name" value="ACT_ACR_3"/>
    <property type="match status" value="1"/>
</dbReference>
<dbReference type="InterPro" id="IPR045865">
    <property type="entry name" value="ACT-like_dom_sf"/>
</dbReference>
<protein>
    <recommendedName>
        <fullName evidence="2">ACT domain-containing protein ACR</fullName>
    </recommendedName>
    <alternativeName>
        <fullName evidence="2">Protein ACT DOMAIN REPEATS</fullName>
    </alternativeName>
</protein>
<evidence type="ECO:0000259" key="3">
    <source>
        <dbReference type="PROSITE" id="PS51671"/>
    </source>
</evidence>
<dbReference type="Pfam" id="PF13740">
    <property type="entry name" value="ACT_6"/>
    <property type="match status" value="1"/>
</dbReference>
<reference evidence="4 5" key="1">
    <citation type="journal article" date="2021" name="Hortic Res">
        <title>Chromosome-scale assembly of the Dendrobium chrysotoxum genome enhances the understanding of orchid evolution.</title>
        <authorList>
            <person name="Zhang Y."/>
            <person name="Zhang G.Q."/>
            <person name="Zhang D."/>
            <person name="Liu X.D."/>
            <person name="Xu X.Y."/>
            <person name="Sun W.H."/>
            <person name="Yu X."/>
            <person name="Zhu X."/>
            <person name="Wang Z.W."/>
            <person name="Zhao X."/>
            <person name="Zhong W.Y."/>
            <person name="Chen H."/>
            <person name="Yin W.L."/>
            <person name="Huang T."/>
            <person name="Niu S.C."/>
            <person name="Liu Z.J."/>
        </authorList>
    </citation>
    <scope>NUCLEOTIDE SEQUENCE [LARGE SCALE GENOMIC DNA]</scope>
    <source>
        <strain evidence="4">Lindl</strain>
    </source>
</reference>
<dbReference type="PROSITE" id="PS51671">
    <property type="entry name" value="ACT"/>
    <property type="match status" value="2"/>
</dbReference>
<comment type="function">
    <text evidence="2">Binds amino acids.</text>
</comment>
<evidence type="ECO:0000313" key="4">
    <source>
        <dbReference type="EMBL" id="KAH0465212.1"/>
    </source>
</evidence>
<evidence type="ECO:0000256" key="1">
    <source>
        <dbReference type="ARBA" id="ARBA00022737"/>
    </source>
</evidence>
<dbReference type="InterPro" id="IPR002912">
    <property type="entry name" value="ACT_dom"/>
</dbReference>
<keyword evidence="1 2" id="KW-0677">Repeat</keyword>
<keyword evidence="5" id="KW-1185">Reference proteome</keyword>
<dbReference type="Gene3D" id="3.30.70.260">
    <property type="match status" value="1"/>
</dbReference>
<evidence type="ECO:0000256" key="2">
    <source>
        <dbReference type="RuleBase" id="RU369043"/>
    </source>
</evidence>